<dbReference type="EMBL" id="BMMX01000008">
    <property type="protein sequence ID" value="GGK90536.1"/>
    <property type="molecule type" value="Genomic_DNA"/>
</dbReference>
<reference evidence="2" key="1">
    <citation type="journal article" date="2014" name="Int. J. Syst. Evol. Microbiol.">
        <title>Complete genome sequence of Corynebacterium casei LMG S-19264T (=DSM 44701T), isolated from a smear-ripened cheese.</title>
        <authorList>
            <consortium name="US DOE Joint Genome Institute (JGI-PGF)"/>
            <person name="Walter F."/>
            <person name="Albersmeier A."/>
            <person name="Kalinowski J."/>
            <person name="Ruckert C."/>
        </authorList>
    </citation>
    <scope>NUCLEOTIDE SEQUENCE</scope>
    <source>
        <strain evidence="2">CGMCC 4.7299</strain>
    </source>
</reference>
<reference evidence="2" key="2">
    <citation type="submission" date="2020-09" db="EMBL/GenBank/DDBJ databases">
        <authorList>
            <person name="Sun Q."/>
            <person name="Zhou Y."/>
        </authorList>
    </citation>
    <scope>NUCLEOTIDE SEQUENCE</scope>
    <source>
        <strain evidence="2">CGMCC 4.7299</strain>
    </source>
</reference>
<keyword evidence="3" id="KW-1185">Reference proteome</keyword>
<evidence type="ECO:0000256" key="1">
    <source>
        <dbReference type="SAM" id="MobiDB-lite"/>
    </source>
</evidence>
<sequence length="61" mass="6447">MLNTVTSRDPYALTAHRETPAGCVRTGSRRSAAPHARAEEDRAAGQHVFGAAGYGVAKPRV</sequence>
<name>A0A8J3BZU3_9ACTN</name>
<dbReference type="Proteomes" id="UP000656042">
    <property type="component" value="Unassembled WGS sequence"/>
</dbReference>
<organism evidence="2 3">
    <name type="scientific">Mangrovihabitans endophyticus</name>
    <dbReference type="NCBI Taxonomy" id="1751298"/>
    <lineage>
        <taxon>Bacteria</taxon>
        <taxon>Bacillati</taxon>
        <taxon>Actinomycetota</taxon>
        <taxon>Actinomycetes</taxon>
        <taxon>Micromonosporales</taxon>
        <taxon>Micromonosporaceae</taxon>
        <taxon>Mangrovihabitans</taxon>
    </lineage>
</organism>
<gene>
    <name evidence="2" type="ORF">GCM10012284_25480</name>
</gene>
<evidence type="ECO:0000313" key="2">
    <source>
        <dbReference type="EMBL" id="GGK90536.1"/>
    </source>
</evidence>
<evidence type="ECO:0000313" key="3">
    <source>
        <dbReference type="Proteomes" id="UP000656042"/>
    </source>
</evidence>
<proteinExistence type="predicted"/>
<protein>
    <submittedName>
        <fullName evidence="2">Uncharacterized protein</fullName>
    </submittedName>
</protein>
<dbReference type="AlphaFoldDB" id="A0A8J3BZU3"/>
<comment type="caution">
    <text evidence="2">The sequence shown here is derived from an EMBL/GenBank/DDBJ whole genome shotgun (WGS) entry which is preliminary data.</text>
</comment>
<accession>A0A8J3BZU3</accession>
<feature type="region of interest" description="Disordered" evidence="1">
    <location>
        <begin position="1"/>
        <end position="44"/>
    </location>
</feature>